<dbReference type="Gene3D" id="1.10.287.470">
    <property type="entry name" value="Helix hairpin bin"/>
    <property type="match status" value="1"/>
</dbReference>
<gene>
    <name evidence="7" type="ORF">J3U87_22345</name>
</gene>
<comment type="subcellular location">
    <subcellularLocation>
        <location evidence="1">Cell envelope</location>
    </subcellularLocation>
</comment>
<dbReference type="GO" id="GO:0030313">
    <property type="term" value="C:cell envelope"/>
    <property type="evidence" value="ECO:0007669"/>
    <property type="project" value="UniProtKB-SubCell"/>
</dbReference>
<reference evidence="7" key="1">
    <citation type="submission" date="2021-03" db="EMBL/GenBank/DDBJ databases">
        <title>Acanthopleuribacteraceae sp. M133.</title>
        <authorList>
            <person name="Wang G."/>
        </authorList>
    </citation>
    <scope>NUCLEOTIDE SEQUENCE</scope>
    <source>
        <strain evidence="7">M133</strain>
    </source>
</reference>
<dbReference type="KEGG" id="scor:J3U87_22345"/>
<protein>
    <submittedName>
        <fullName evidence="7">Efflux RND transporter periplasmic adaptor subunit</fullName>
    </submittedName>
</protein>
<feature type="transmembrane region" description="Helical" evidence="5">
    <location>
        <begin position="21"/>
        <end position="39"/>
    </location>
</feature>
<keyword evidence="5" id="KW-0472">Membrane</keyword>
<dbReference type="InterPro" id="IPR058647">
    <property type="entry name" value="BSH_CzcB-like"/>
</dbReference>
<evidence type="ECO:0000313" key="7">
    <source>
        <dbReference type="EMBL" id="QTD48329.1"/>
    </source>
</evidence>
<dbReference type="Gene3D" id="2.40.50.100">
    <property type="match status" value="1"/>
</dbReference>
<keyword evidence="5" id="KW-0812">Transmembrane</keyword>
<evidence type="ECO:0000259" key="6">
    <source>
        <dbReference type="Pfam" id="PF25973"/>
    </source>
</evidence>
<proteinExistence type="inferred from homology"/>
<dbReference type="Gene3D" id="2.40.30.170">
    <property type="match status" value="1"/>
</dbReference>
<evidence type="ECO:0000256" key="4">
    <source>
        <dbReference type="SAM" id="Coils"/>
    </source>
</evidence>
<name>A0A8A4TE03_SULCO</name>
<dbReference type="GO" id="GO:0022857">
    <property type="term" value="F:transmembrane transporter activity"/>
    <property type="evidence" value="ECO:0007669"/>
    <property type="project" value="InterPro"/>
</dbReference>
<evidence type="ECO:0000313" key="8">
    <source>
        <dbReference type="Proteomes" id="UP000663929"/>
    </source>
</evidence>
<dbReference type="PANTHER" id="PTHR32347:SF14">
    <property type="entry name" value="EFFLUX SYSTEM COMPONENT YKNX-RELATED"/>
    <property type="match status" value="1"/>
</dbReference>
<dbReference type="SUPFAM" id="SSF111369">
    <property type="entry name" value="HlyD-like secretion proteins"/>
    <property type="match status" value="1"/>
</dbReference>
<evidence type="ECO:0000256" key="2">
    <source>
        <dbReference type="ARBA" id="ARBA00009477"/>
    </source>
</evidence>
<dbReference type="Pfam" id="PF25973">
    <property type="entry name" value="BSH_CzcB"/>
    <property type="match status" value="1"/>
</dbReference>
<keyword evidence="3 4" id="KW-0175">Coiled coil</keyword>
<dbReference type="InterPro" id="IPR050465">
    <property type="entry name" value="UPF0194_transport"/>
</dbReference>
<dbReference type="InterPro" id="IPR006143">
    <property type="entry name" value="RND_pump_MFP"/>
</dbReference>
<evidence type="ECO:0000256" key="3">
    <source>
        <dbReference type="ARBA" id="ARBA00023054"/>
    </source>
</evidence>
<sequence length="424" mass="47062">MIQDTSSQDRAISRPPRRGRFLWSIAAIVSVLIVGSLVWHPRWQGWIHADTSVDRARLMTGTVQRGDLTREVSAEGRVVASSYPTLYSTASGVVTLRVKAGEAVASGQVLAVVDSPEVRNLARQEASTVQAMEADLARRKVAAKAELLRRSQAIDLAKLRHEAAERAFARAEQTFSQGLINAIEYETAKDSVLITDMEYEHAVAERELDRETLDLELRNMELQLSRQKLVLAEAQRRLEELSIRSPADGRIGSLEVDPSDVVAANMPLLTVIDLSAFEVEVSIPETYADDIEPGQPADIRLDDQIYPGEVAQISPEVVDSLVTGTVLFRGPPPQRLRQNQRVSARIRFETRDDVLYVRRGPFLESGAGRVAYVINDGLLERREIQVGVASLTEVEILRGLRAGEEIVISDLTDFRRAETVLLRP</sequence>
<evidence type="ECO:0000256" key="1">
    <source>
        <dbReference type="ARBA" id="ARBA00004196"/>
    </source>
</evidence>
<dbReference type="PANTHER" id="PTHR32347">
    <property type="entry name" value="EFFLUX SYSTEM COMPONENT YKNX-RELATED"/>
    <property type="match status" value="1"/>
</dbReference>
<dbReference type="NCBIfam" id="TIGR01730">
    <property type="entry name" value="RND_mfp"/>
    <property type="match status" value="1"/>
</dbReference>
<keyword evidence="5" id="KW-1133">Transmembrane helix</keyword>
<feature type="coiled-coil region" evidence="4">
    <location>
        <begin position="217"/>
        <end position="244"/>
    </location>
</feature>
<feature type="domain" description="CzcB-like barrel-sandwich hybrid" evidence="6">
    <location>
        <begin position="90"/>
        <end position="273"/>
    </location>
</feature>
<dbReference type="AlphaFoldDB" id="A0A8A4TE03"/>
<accession>A0A8A4TE03</accession>
<dbReference type="EMBL" id="CP071793">
    <property type="protein sequence ID" value="QTD48329.1"/>
    <property type="molecule type" value="Genomic_DNA"/>
</dbReference>
<dbReference type="GO" id="GO:0016020">
    <property type="term" value="C:membrane"/>
    <property type="evidence" value="ECO:0007669"/>
    <property type="project" value="InterPro"/>
</dbReference>
<organism evidence="7 8">
    <name type="scientific">Sulfidibacter corallicola</name>
    <dbReference type="NCBI Taxonomy" id="2818388"/>
    <lineage>
        <taxon>Bacteria</taxon>
        <taxon>Pseudomonadati</taxon>
        <taxon>Acidobacteriota</taxon>
        <taxon>Holophagae</taxon>
        <taxon>Acanthopleuribacterales</taxon>
        <taxon>Acanthopleuribacteraceae</taxon>
        <taxon>Sulfidibacter</taxon>
    </lineage>
</organism>
<dbReference type="RefSeq" id="WP_237377984.1">
    <property type="nucleotide sequence ID" value="NZ_CP071793.1"/>
</dbReference>
<dbReference type="Proteomes" id="UP000663929">
    <property type="component" value="Chromosome"/>
</dbReference>
<evidence type="ECO:0000256" key="5">
    <source>
        <dbReference type="SAM" id="Phobius"/>
    </source>
</evidence>
<comment type="similarity">
    <text evidence="2">Belongs to the membrane fusion protein (MFP) (TC 8.A.1) family.</text>
</comment>
<keyword evidence="8" id="KW-1185">Reference proteome</keyword>
<dbReference type="Gene3D" id="2.40.420.20">
    <property type="match status" value="1"/>
</dbReference>